<dbReference type="EMBL" id="QRAN01000010">
    <property type="protein sequence ID" value="RLQ21837.1"/>
    <property type="molecule type" value="Genomic_DNA"/>
</dbReference>
<proteinExistence type="predicted"/>
<accession>A0A3L7DW91</accession>
<dbReference type="OrthoDB" id="3725455at2"/>
<sequence length="422" mass="46737">MQTKSVDSVEVAAGILTDEQARRHFGIDLGAHGIQAIWLSIANGSGKKLWFLRNALDADYFSADEVAAVVRSDIPADDFEIALQQLRDESIRVALEPDTLSQGFVFTPKAIGGRYVDVRLGEDIYAVELERRRARARGEEPRLAQVSELRFGFAIPLPDGIFDYEELQAENIYSEERPDLSQAEFRAALEALPCCASNAAADAWGDPLNVVVIADTTDALNALSRAGWSFTHRITPESVKRLVGASIQGDSYPVAPVSNLYLFGRKQDFALQRARPNISQRNHMRFWLAPFRFRNKDVWVGQVSRDIGIKITPKSPTLTTHIIDPEVDMTREYLLHSLLAEGLIDTFGFAGGSRAATREAPANNLTDDAYFSDGLRLVIEISRDPIPYERVSSFIWEESAAPVAEGQSEAAESHVRTISGEQ</sequence>
<name>A0A3L7DW91_9GAMM</name>
<evidence type="ECO:0000259" key="1">
    <source>
        <dbReference type="Pfam" id="PF14067"/>
    </source>
</evidence>
<keyword evidence="3" id="KW-1185">Reference proteome</keyword>
<evidence type="ECO:0000313" key="2">
    <source>
        <dbReference type="EMBL" id="RLQ21837.1"/>
    </source>
</evidence>
<comment type="caution">
    <text evidence="2">The sequence shown here is derived from an EMBL/GenBank/DDBJ whole genome shotgun (WGS) entry which is preliminary data.</text>
</comment>
<dbReference type="Pfam" id="PF14067">
    <property type="entry name" value="LssY_C"/>
    <property type="match status" value="1"/>
</dbReference>
<organism evidence="2 3">
    <name type="scientific">Seongchinamella sediminis</name>
    <dbReference type="NCBI Taxonomy" id="2283635"/>
    <lineage>
        <taxon>Bacteria</taxon>
        <taxon>Pseudomonadati</taxon>
        <taxon>Pseudomonadota</taxon>
        <taxon>Gammaproteobacteria</taxon>
        <taxon>Cellvibrionales</taxon>
        <taxon>Halieaceae</taxon>
        <taxon>Seongchinamella</taxon>
    </lineage>
</organism>
<gene>
    <name evidence="2" type="ORF">DWB85_10535</name>
</gene>
<dbReference type="AlphaFoldDB" id="A0A3L7DW91"/>
<dbReference type="InterPro" id="IPR025902">
    <property type="entry name" value="LssY-like-C_dom"/>
</dbReference>
<feature type="domain" description="LssY-like C-terminal" evidence="1">
    <location>
        <begin position="203"/>
        <end position="374"/>
    </location>
</feature>
<reference evidence="2 3" key="1">
    <citation type="submission" date="2018-07" db="EMBL/GenBank/DDBJ databases">
        <title>Halioglobus sp. genome submission.</title>
        <authorList>
            <person name="Ye M.-Q."/>
            <person name="Du Z.-J."/>
        </authorList>
    </citation>
    <scope>NUCLEOTIDE SEQUENCE [LARGE SCALE GENOMIC DNA]</scope>
    <source>
        <strain evidence="2 3">U0301</strain>
    </source>
</reference>
<dbReference type="Proteomes" id="UP000265509">
    <property type="component" value="Unassembled WGS sequence"/>
</dbReference>
<evidence type="ECO:0000313" key="3">
    <source>
        <dbReference type="Proteomes" id="UP000265509"/>
    </source>
</evidence>
<protein>
    <recommendedName>
        <fullName evidence="1">LssY-like C-terminal domain-containing protein</fullName>
    </recommendedName>
</protein>